<organism evidence="11 12">
    <name type="scientific">Ceratotherium simum simum</name>
    <name type="common">Southern white rhinoceros</name>
    <dbReference type="NCBI Taxonomy" id="73337"/>
    <lineage>
        <taxon>Eukaryota</taxon>
        <taxon>Metazoa</taxon>
        <taxon>Chordata</taxon>
        <taxon>Craniata</taxon>
        <taxon>Vertebrata</taxon>
        <taxon>Euteleostomi</taxon>
        <taxon>Mammalia</taxon>
        <taxon>Eutheria</taxon>
        <taxon>Laurasiatheria</taxon>
        <taxon>Perissodactyla</taxon>
        <taxon>Rhinocerotidae</taxon>
        <taxon>Ceratotherium</taxon>
    </lineage>
</organism>
<keyword evidence="6" id="KW-0238">DNA-binding</keyword>
<dbReference type="GeneID" id="101396062"/>
<sequence>MNTSQASLSFKDVAVELTQEEWRQMDSAQRALYRDVMLENYSHLVSVGYCFTKPKVIFKSEEGEEPWLLEEEFLNRSSPNCRLDDLLEESQENEDKHLWQILFINNKTLTTEQEKHLGSLFTPHSASENHAGEKLLQGTHTMEKPYKCFKCEKTFSRKSGLRKHQVTHSGDKPYECIECGKSFSQKASLIVHQRIHTTETPYECNEGGKIFSYKSNLTDHRRTHTGEELYECDECRKTCSQKSHLNEHHRIHTGEKPYECNECGKAFNLKSGLRKYQNSHRGETL</sequence>
<feature type="domain" description="C2H2-type" evidence="9">
    <location>
        <begin position="230"/>
        <end position="257"/>
    </location>
</feature>
<dbReference type="InterPro" id="IPR036051">
    <property type="entry name" value="KRAB_dom_sf"/>
</dbReference>
<dbReference type="SMART" id="SM00349">
    <property type="entry name" value="KRAB"/>
    <property type="match status" value="1"/>
</dbReference>
<proteinExistence type="predicted"/>
<reference evidence="12" key="1">
    <citation type="submission" date="2025-08" db="UniProtKB">
        <authorList>
            <consortium name="RefSeq"/>
        </authorList>
    </citation>
    <scope>IDENTIFICATION</scope>
</reference>
<feature type="domain" description="C2H2-type" evidence="9">
    <location>
        <begin position="146"/>
        <end position="173"/>
    </location>
</feature>
<accession>A0ABM1DGV1</accession>
<dbReference type="SUPFAM" id="SSF109640">
    <property type="entry name" value="KRAB domain (Kruppel-associated box)"/>
    <property type="match status" value="1"/>
</dbReference>
<evidence type="ECO:0000256" key="3">
    <source>
        <dbReference type="ARBA" id="ARBA00022737"/>
    </source>
</evidence>
<dbReference type="SUPFAM" id="SSF57667">
    <property type="entry name" value="beta-beta-alpha zinc fingers"/>
    <property type="match status" value="3"/>
</dbReference>
<dbReference type="Pfam" id="PF00096">
    <property type="entry name" value="zf-C2H2"/>
    <property type="match status" value="4"/>
</dbReference>
<dbReference type="PROSITE" id="PS00028">
    <property type="entry name" value="ZINC_FINGER_C2H2_1"/>
    <property type="match status" value="3"/>
</dbReference>
<gene>
    <name evidence="12" type="primary">LOC101396062</name>
</gene>
<dbReference type="InterPro" id="IPR013087">
    <property type="entry name" value="Znf_C2H2_type"/>
</dbReference>
<evidence type="ECO:0000313" key="11">
    <source>
        <dbReference type="Proteomes" id="UP000694910"/>
    </source>
</evidence>
<feature type="domain" description="C2H2-type" evidence="9">
    <location>
        <begin position="258"/>
        <end position="285"/>
    </location>
</feature>
<dbReference type="SMART" id="SM00355">
    <property type="entry name" value="ZnF_C2H2"/>
    <property type="match status" value="5"/>
</dbReference>
<dbReference type="CDD" id="cd07765">
    <property type="entry name" value="KRAB_A-box"/>
    <property type="match status" value="1"/>
</dbReference>
<dbReference type="Pfam" id="PF01352">
    <property type="entry name" value="KRAB"/>
    <property type="match status" value="1"/>
</dbReference>
<dbReference type="InterPro" id="IPR036236">
    <property type="entry name" value="Znf_C2H2_sf"/>
</dbReference>
<evidence type="ECO:0000256" key="7">
    <source>
        <dbReference type="ARBA" id="ARBA00023242"/>
    </source>
</evidence>
<dbReference type="Gene3D" id="3.30.160.60">
    <property type="entry name" value="Classic Zinc Finger"/>
    <property type="match status" value="5"/>
</dbReference>
<evidence type="ECO:0000256" key="4">
    <source>
        <dbReference type="ARBA" id="ARBA00022771"/>
    </source>
</evidence>
<keyword evidence="11" id="KW-1185">Reference proteome</keyword>
<keyword evidence="2" id="KW-0479">Metal-binding</keyword>
<evidence type="ECO:0000259" key="10">
    <source>
        <dbReference type="PROSITE" id="PS50805"/>
    </source>
</evidence>
<evidence type="ECO:0000259" key="9">
    <source>
        <dbReference type="PROSITE" id="PS50157"/>
    </source>
</evidence>
<feature type="domain" description="KRAB" evidence="10">
    <location>
        <begin position="8"/>
        <end position="79"/>
    </location>
</feature>
<feature type="domain" description="C2H2-type" evidence="9">
    <location>
        <begin position="202"/>
        <end position="229"/>
    </location>
</feature>
<keyword evidence="4 8" id="KW-0863">Zinc-finger</keyword>
<dbReference type="Gene3D" id="6.10.140.140">
    <property type="match status" value="1"/>
</dbReference>
<dbReference type="InterPro" id="IPR001909">
    <property type="entry name" value="KRAB"/>
</dbReference>
<evidence type="ECO:0000313" key="12">
    <source>
        <dbReference type="RefSeq" id="XP_014651032.1"/>
    </source>
</evidence>
<feature type="domain" description="C2H2-type" evidence="9">
    <location>
        <begin position="174"/>
        <end position="201"/>
    </location>
</feature>
<dbReference type="PROSITE" id="PS50157">
    <property type="entry name" value="ZINC_FINGER_C2H2_2"/>
    <property type="match status" value="5"/>
</dbReference>
<name>A0ABM1DGV1_CERSS</name>
<evidence type="ECO:0000256" key="5">
    <source>
        <dbReference type="ARBA" id="ARBA00022833"/>
    </source>
</evidence>
<evidence type="ECO:0000256" key="6">
    <source>
        <dbReference type="ARBA" id="ARBA00023125"/>
    </source>
</evidence>
<dbReference type="PROSITE" id="PS50805">
    <property type="entry name" value="KRAB"/>
    <property type="match status" value="1"/>
</dbReference>
<evidence type="ECO:0000256" key="2">
    <source>
        <dbReference type="ARBA" id="ARBA00022723"/>
    </source>
</evidence>
<keyword evidence="5" id="KW-0862">Zinc</keyword>
<keyword evidence="7" id="KW-0539">Nucleus</keyword>
<dbReference type="PANTHER" id="PTHR24381">
    <property type="entry name" value="ZINC FINGER PROTEIN"/>
    <property type="match status" value="1"/>
</dbReference>
<evidence type="ECO:0000256" key="8">
    <source>
        <dbReference type="PROSITE-ProRule" id="PRU00042"/>
    </source>
</evidence>
<protein>
    <submittedName>
        <fullName evidence="12">RB-associated KRAB zinc finger protein</fullName>
    </submittedName>
</protein>
<keyword evidence="3" id="KW-0677">Repeat</keyword>
<evidence type="ECO:0000256" key="1">
    <source>
        <dbReference type="ARBA" id="ARBA00004123"/>
    </source>
</evidence>
<comment type="subcellular location">
    <subcellularLocation>
        <location evidence="1">Nucleus</location>
    </subcellularLocation>
</comment>
<dbReference type="RefSeq" id="XP_014651032.1">
    <property type="nucleotide sequence ID" value="XM_014795546.1"/>
</dbReference>
<dbReference type="PANTHER" id="PTHR24381:SF390">
    <property type="entry name" value="ZINC FINGER PROTEIN 37 HOMOLOG"/>
    <property type="match status" value="1"/>
</dbReference>
<dbReference type="Proteomes" id="UP000694910">
    <property type="component" value="Unplaced"/>
</dbReference>